<dbReference type="Gene3D" id="3.30.160.60">
    <property type="entry name" value="Classic Zinc Finger"/>
    <property type="match status" value="16"/>
</dbReference>
<evidence type="ECO:0000313" key="10">
    <source>
        <dbReference type="EMBL" id="KPJ14216.1"/>
    </source>
</evidence>
<feature type="region of interest" description="Disordered" evidence="8">
    <location>
        <begin position="356"/>
        <end position="375"/>
    </location>
</feature>
<dbReference type="GO" id="GO:0005634">
    <property type="term" value="C:nucleus"/>
    <property type="evidence" value="ECO:0007669"/>
    <property type="project" value="UniProtKB-ARBA"/>
</dbReference>
<dbReference type="InParanoid" id="A0A194RE62"/>
<feature type="domain" description="C2H2-type" evidence="9">
    <location>
        <begin position="1035"/>
        <end position="1063"/>
    </location>
</feature>
<sequence>MENIGAALVVTGRDAGNERRAAFRNNIKMIIESCTACPFKYRKGTYLCFFCKTSFLEPERLREHTRHQHSDVKQLLKPRKYEPLKMDFALTTCKLCGLSISDYEMLKSHLREHGKHLDCSYGDSILPYNLTKDDHRCQICGKRYEMFLSLHKHMNEHYEHFICETCGKRFATSQRMVNHARTHERGDFPCKRCQDTFPSYASLYAHVAKIHRSNKRYKCPICDEKFASYKHRLKHLNTIHGEKTAIFPCPSCPRVFDLCSRRTAHIRFQHLQERNHSCPLCFMKFFTKYELQEHSIKHGGERIYQCDVCKKSYARLKTLREHMRIHNNDRRFVCPVCGQAFIQNCSLKQHVRVHHSSSESPCEDQQDKNNTGLQRKKRRNIILNPEILKERKKNSTLILEAAKLCPFRWMKNLFICFYCDQQFLDPDALREHNNLEHSTPSLSQIEHEMSKQKKHEFVKVELTNVSCKICNQILHDIPSLKYHLMDRHDMYINSNDGILPFKISKDNFVCILCSTKFETFKSLNHHMNVHFQNYICEQCGSGFITPDRLRAHSVIHVNGSFPCEECHKVFRSNTARTEHIANIHKKCKRHRCPECHEGFRNYFQRNKHISSVHGMTLKEFKCDLCPRVFNLSGKLRVHFRTVHLKMKRYTCEVCDWKFYSKSELKFHMIKHGGERKYQCNVCKKAYARKYTLTEHMRIHDNDRRYSCGECGRSFVQNCRSDSTDIQATKRIVPLFQVDYDRSLCRPLGTVTNFKKVLAMAQLSGEDLSSRSPSPIYMDRAPSPQIVHDRIDIPQLQEQIPQKNIDIRQNALTLFEFSTVYPFVYGNNKFKCFICSQPFLETSLLKRHMQDTHTYAPIKRLVNNRRENVIKVDVSEMGCKLCPHKPKDLQELKVHLKVEHHKLIEPDLKDNIIPFVLEGDEEGYKCVMCESKFIKVRTLVIHMSVHFNNYSCEICGSGFMTLRLLKKHLEVHESGNFHCDRCNKVFNTSHKLSLHIRGVHLKQYPRRCPICPERFNSNYRRTKHLQDVHNQSTRVHKCKTCGRGFNLRYHLVCHTRSVHLQERNHQCKICLQRFCNKETLKRHMVIHTGEKNYKCEMCGEAFLRRKNLRDHLRVHEVL</sequence>
<dbReference type="SUPFAM" id="SSF57667">
    <property type="entry name" value="beta-beta-alpha zinc fingers"/>
    <property type="match status" value="13"/>
</dbReference>
<dbReference type="PROSITE" id="PS00028">
    <property type="entry name" value="ZINC_FINGER_C2H2_1"/>
    <property type="match status" value="24"/>
</dbReference>
<dbReference type="InterPro" id="IPR036236">
    <property type="entry name" value="Znf_C2H2_sf"/>
</dbReference>
<dbReference type="Pfam" id="PF12756">
    <property type="entry name" value="zf-C2H2_2"/>
    <property type="match status" value="1"/>
</dbReference>
<evidence type="ECO:0000259" key="9">
    <source>
        <dbReference type="PROSITE" id="PS50157"/>
    </source>
</evidence>
<evidence type="ECO:0000256" key="6">
    <source>
        <dbReference type="ARBA" id="ARBA00022843"/>
    </source>
</evidence>
<dbReference type="GO" id="GO:0043565">
    <property type="term" value="F:sequence-specific DNA binding"/>
    <property type="evidence" value="ECO:0007669"/>
    <property type="project" value="UniProtKB-ARBA"/>
</dbReference>
<organism evidence="10 11">
    <name type="scientific">Papilio machaon</name>
    <name type="common">Old World swallowtail butterfly</name>
    <dbReference type="NCBI Taxonomy" id="76193"/>
    <lineage>
        <taxon>Eukaryota</taxon>
        <taxon>Metazoa</taxon>
        <taxon>Ecdysozoa</taxon>
        <taxon>Arthropoda</taxon>
        <taxon>Hexapoda</taxon>
        <taxon>Insecta</taxon>
        <taxon>Pterygota</taxon>
        <taxon>Neoptera</taxon>
        <taxon>Endopterygota</taxon>
        <taxon>Lepidoptera</taxon>
        <taxon>Glossata</taxon>
        <taxon>Ditrysia</taxon>
        <taxon>Papilionoidea</taxon>
        <taxon>Papilionidae</taxon>
        <taxon>Papilioninae</taxon>
        <taxon>Papilio</taxon>
    </lineage>
</organism>
<feature type="domain" description="C2H2-type" evidence="9">
    <location>
        <begin position="247"/>
        <end position="275"/>
    </location>
</feature>
<keyword evidence="2" id="KW-0479">Metal-binding</keyword>
<feature type="domain" description="C2H2-type" evidence="9">
    <location>
        <begin position="1064"/>
        <end position="1091"/>
    </location>
</feature>
<feature type="domain" description="C2H2-type" evidence="9">
    <location>
        <begin position="561"/>
        <end position="589"/>
    </location>
</feature>
<dbReference type="InterPro" id="IPR013087">
    <property type="entry name" value="Znf_C2H2_type"/>
</dbReference>
<feature type="domain" description="C2H2-type" evidence="9">
    <location>
        <begin position="534"/>
        <end position="556"/>
    </location>
</feature>
<dbReference type="FunFam" id="3.30.160.60:FF:000690">
    <property type="entry name" value="Zinc finger protein 354C"/>
    <property type="match status" value="1"/>
</dbReference>
<keyword evidence="4 7" id="KW-0863">Zinc-finger</keyword>
<evidence type="ECO:0000256" key="2">
    <source>
        <dbReference type="ARBA" id="ARBA00022723"/>
    </source>
</evidence>
<dbReference type="GO" id="GO:0040029">
    <property type="term" value="P:epigenetic regulation of gene expression"/>
    <property type="evidence" value="ECO:0007669"/>
    <property type="project" value="UniProtKB-ARBA"/>
</dbReference>
<feature type="domain" description="C2H2-type" evidence="9">
    <location>
        <begin position="188"/>
        <end position="216"/>
    </location>
</feature>
<feature type="domain" description="C2H2-type" evidence="9">
    <location>
        <begin position="649"/>
        <end position="676"/>
    </location>
</feature>
<dbReference type="Pfam" id="PF13912">
    <property type="entry name" value="zf-C2H2_6"/>
    <property type="match status" value="1"/>
</dbReference>
<evidence type="ECO:0000256" key="5">
    <source>
        <dbReference type="ARBA" id="ARBA00022833"/>
    </source>
</evidence>
<dbReference type="SMART" id="SM00355">
    <property type="entry name" value="ZnF_C2H2"/>
    <property type="match status" value="28"/>
</dbReference>
<feature type="domain" description="C2H2-type" evidence="9">
    <location>
        <begin position="304"/>
        <end position="331"/>
    </location>
</feature>
<dbReference type="GO" id="GO:0008270">
    <property type="term" value="F:zinc ion binding"/>
    <property type="evidence" value="ECO:0007669"/>
    <property type="project" value="UniProtKB-KW"/>
</dbReference>
<dbReference type="GO" id="GO:0000785">
    <property type="term" value="C:chromatin"/>
    <property type="evidence" value="ECO:0007669"/>
    <property type="project" value="UniProtKB-ARBA"/>
</dbReference>
<feature type="domain" description="C2H2-type" evidence="9">
    <location>
        <begin position="949"/>
        <end position="976"/>
    </location>
</feature>
<evidence type="ECO:0000256" key="3">
    <source>
        <dbReference type="ARBA" id="ARBA00022737"/>
    </source>
</evidence>
<keyword evidence="3" id="KW-0677">Repeat</keyword>
<keyword evidence="6" id="KW-0832">Ubl conjugation</keyword>
<feature type="domain" description="C2H2-type" evidence="9">
    <location>
        <begin position="276"/>
        <end position="303"/>
    </location>
</feature>
<feature type="domain" description="C2H2-type" evidence="9">
    <location>
        <begin position="1092"/>
        <end position="1117"/>
    </location>
</feature>
<accession>A0A194RE62</accession>
<feature type="domain" description="C2H2-type" evidence="9">
    <location>
        <begin position="508"/>
        <end position="530"/>
    </location>
</feature>
<evidence type="ECO:0000256" key="1">
    <source>
        <dbReference type="ARBA" id="ARBA00022499"/>
    </source>
</evidence>
<dbReference type="FunFam" id="3.30.160.60:FF:000624">
    <property type="entry name" value="zinc finger protein 697"/>
    <property type="match status" value="1"/>
</dbReference>
<feature type="domain" description="C2H2-type" evidence="9">
    <location>
        <begin position="135"/>
        <end position="157"/>
    </location>
</feature>
<dbReference type="EMBL" id="KQ460500">
    <property type="protein sequence ID" value="KPJ14216.1"/>
    <property type="molecule type" value="Genomic_DNA"/>
</dbReference>
<evidence type="ECO:0000313" key="11">
    <source>
        <dbReference type="Proteomes" id="UP000053240"/>
    </source>
</evidence>
<dbReference type="PROSITE" id="PS50157">
    <property type="entry name" value="ZINC_FINGER_C2H2_2"/>
    <property type="match status" value="22"/>
</dbReference>
<feature type="domain" description="C2H2-type" evidence="9">
    <location>
        <begin position="829"/>
        <end position="853"/>
    </location>
</feature>
<dbReference type="PANTHER" id="PTHR24379:SF121">
    <property type="entry name" value="C2H2-TYPE DOMAIN-CONTAINING PROTEIN"/>
    <property type="match status" value="1"/>
</dbReference>
<feature type="domain" description="C2H2-type" evidence="9">
    <location>
        <begin position="46"/>
        <end position="74"/>
    </location>
</feature>
<dbReference type="AlphaFoldDB" id="A0A194RE62"/>
<dbReference type="GO" id="GO:0003682">
    <property type="term" value="F:chromatin binding"/>
    <property type="evidence" value="ECO:0007669"/>
    <property type="project" value="UniProtKB-ARBA"/>
</dbReference>
<keyword evidence="11" id="KW-1185">Reference proteome</keyword>
<feature type="domain" description="C2H2-type" evidence="9">
    <location>
        <begin position="620"/>
        <end position="648"/>
    </location>
</feature>
<dbReference type="FunCoup" id="A0A194RE62">
    <property type="interactions" value="195"/>
</dbReference>
<feature type="domain" description="C2H2-type" evidence="9">
    <location>
        <begin position="161"/>
        <end position="183"/>
    </location>
</feature>
<reference evidence="10 11" key="1">
    <citation type="journal article" date="2015" name="Nat. Commun.">
        <title>Outbred genome sequencing and CRISPR/Cas9 gene editing in butterflies.</title>
        <authorList>
            <person name="Li X."/>
            <person name="Fan D."/>
            <person name="Zhang W."/>
            <person name="Liu G."/>
            <person name="Zhang L."/>
            <person name="Zhao L."/>
            <person name="Fang X."/>
            <person name="Chen L."/>
            <person name="Dong Y."/>
            <person name="Chen Y."/>
            <person name="Ding Y."/>
            <person name="Zhao R."/>
            <person name="Feng M."/>
            <person name="Zhu Y."/>
            <person name="Feng Y."/>
            <person name="Jiang X."/>
            <person name="Zhu D."/>
            <person name="Xiang H."/>
            <person name="Feng X."/>
            <person name="Li S."/>
            <person name="Wang J."/>
            <person name="Zhang G."/>
            <person name="Kronforst M.R."/>
            <person name="Wang W."/>
        </authorList>
    </citation>
    <scope>NUCLEOTIDE SEQUENCE [LARGE SCALE GENOMIC DNA]</scope>
    <source>
        <strain evidence="10">Ya'a_city_454_Pm</strain>
        <tissue evidence="10">Whole body</tissue>
    </source>
</reference>
<dbReference type="PANTHER" id="PTHR24379">
    <property type="entry name" value="KRAB AND ZINC FINGER DOMAIN-CONTAINING"/>
    <property type="match status" value="1"/>
</dbReference>
<gene>
    <name evidence="10" type="ORF">RR48_06966</name>
</gene>
<keyword evidence="5" id="KW-0862">Zinc</keyword>
<feature type="domain" description="C2H2-type" evidence="9">
    <location>
        <begin position="976"/>
        <end position="1004"/>
    </location>
</feature>
<dbReference type="InterPro" id="IPR041661">
    <property type="entry name" value="ZN622/Rei1/Reh1_Znf-C2H2"/>
</dbReference>
<dbReference type="Pfam" id="PF00096">
    <property type="entry name" value="zf-C2H2"/>
    <property type="match status" value="8"/>
</dbReference>
<feature type="domain" description="C2H2-type" evidence="9">
    <location>
        <begin position="923"/>
        <end position="950"/>
    </location>
</feature>
<feature type="domain" description="C2H2-type" evidence="9">
    <location>
        <begin position="217"/>
        <end position="245"/>
    </location>
</feature>
<protein>
    <submittedName>
        <fullName evidence="10">Zinc finger protein 729</fullName>
    </submittedName>
</protein>
<proteinExistence type="predicted"/>
<dbReference type="FunFam" id="3.30.160.60:FF:000202">
    <property type="entry name" value="Zinc finger protein 574"/>
    <property type="match status" value="1"/>
</dbReference>
<dbReference type="GO" id="GO:0032502">
    <property type="term" value="P:developmental process"/>
    <property type="evidence" value="ECO:0007669"/>
    <property type="project" value="UniProtKB-ARBA"/>
</dbReference>
<evidence type="ECO:0000256" key="8">
    <source>
        <dbReference type="SAM" id="MobiDB-lite"/>
    </source>
</evidence>
<name>A0A194RE62_PAPMA</name>
<feature type="domain" description="C2H2-type" evidence="9">
    <location>
        <begin position="677"/>
        <end position="704"/>
    </location>
</feature>
<dbReference type="Proteomes" id="UP000053240">
    <property type="component" value="Unassembled WGS sequence"/>
</dbReference>
<feature type="domain" description="C2H2-type" evidence="9">
    <location>
        <begin position="332"/>
        <end position="359"/>
    </location>
</feature>
<keyword evidence="1" id="KW-1017">Isopeptide bond</keyword>
<evidence type="ECO:0000256" key="7">
    <source>
        <dbReference type="PROSITE-ProRule" id="PRU00042"/>
    </source>
</evidence>
<dbReference type="FunFam" id="3.30.160.60:FF:000446">
    <property type="entry name" value="Zinc finger protein"/>
    <property type="match status" value="1"/>
</dbReference>
<evidence type="ECO:0000256" key="4">
    <source>
        <dbReference type="ARBA" id="ARBA00022771"/>
    </source>
</evidence>